<dbReference type="SMART" id="SM01185">
    <property type="entry name" value="EFP"/>
    <property type="match status" value="1"/>
</dbReference>
<evidence type="ECO:0008006" key="6">
    <source>
        <dbReference type="Google" id="ProtNLM"/>
    </source>
</evidence>
<dbReference type="AlphaFoldDB" id="A0A168QZL4"/>
<dbReference type="InterPro" id="IPR020599">
    <property type="entry name" value="Transl_elong_fac_P/YeiP"/>
</dbReference>
<dbReference type="PIRSF" id="PIRSF005901">
    <property type="entry name" value="EF-P"/>
    <property type="match status" value="1"/>
</dbReference>
<feature type="domain" description="Translation elongation factor P/YeiP central" evidence="3">
    <location>
        <begin position="99"/>
        <end position="146"/>
    </location>
</feature>
<name>A0A168QZL4_ABSGL</name>
<dbReference type="InterPro" id="IPR013852">
    <property type="entry name" value="Transl_elong_P/YeiP_CS"/>
</dbReference>
<organism evidence="4">
    <name type="scientific">Absidia glauca</name>
    <name type="common">Pin mould</name>
    <dbReference type="NCBI Taxonomy" id="4829"/>
    <lineage>
        <taxon>Eukaryota</taxon>
        <taxon>Fungi</taxon>
        <taxon>Fungi incertae sedis</taxon>
        <taxon>Mucoromycota</taxon>
        <taxon>Mucoromycotina</taxon>
        <taxon>Mucoromycetes</taxon>
        <taxon>Mucorales</taxon>
        <taxon>Cunninghamellaceae</taxon>
        <taxon>Absidia</taxon>
    </lineage>
</organism>
<dbReference type="GO" id="GO:0003746">
    <property type="term" value="F:translation elongation factor activity"/>
    <property type="evidence" value="ECO:0007669"/>
    <property type="project" value="InterPro"/>
</dbReference>
<dbReference type="OMA" id="WSVVEFQ"/>
<accession>A0A168QZL4</accession>
<dbReference type="Proteomes" id="UP000078561">
    <property type="component" value="Unassembled WGS sequence"/>
</dbReference>
<evidence type="ECO:0000259" key="3">
    <source>
        <dbReference type="SMART" id="SM01185"/>
    </source>
</evidence>
<dbReference type="PROSITE" id="PS01275">
    <property type="entry name" value="EFP"/>
    <property type="match status" value="1"/>
</dbReference>
<dbReference type="PANTHER" id="PTHR30053">
    <property type="entry name" value="ELONGATION FACTOR P"/>
    <property type="match status" value="1"/>
</dbReference>
<dbReference type="SUPFAM" id="SSF50249">
    <property type="entry name" value="Nucleic acid-binding proteins"/>
    <property type="match status" value="2"/>
</dbReference>
<dbReference type="OrthoDB" id="7025426at2759"/>
<keyword evidence="5" id="KW-1185">Reference proteome</keyword>
<evidence type="ECO:0000313" key="5">
    <source>
        <dbReference type="Proteomes" id="UP000078561"/>
    </source>
</evidence>
<reference evidence="4" key="1">
    <citation type="submission" date="2016-04" db="EMBL/GenBank/DDBJ databases">
        <authorList>
            <person name="Evans L.H."/>
            <person name="Alamgir A."/>
            <person name="Owens N."/>
            <person name="Weber N.D."/>
            <person name="Virtaneva K."/>
            <person name="Barbian K."/>
            <person name="Babar A."/>
            <person name="Rosenke K."/>
        </authorList>
    </citation>
    <scope>NUCLEOTIDE SEQUENCE [LARGE SCALE GENOMIC DNA]</scope>
    <source>
        <strain evidence="4">CBS 101.48</strain>
    </source>
</reference>
<dbReference type="SMART" id="SM00841">
    <property type="entry name" value="Elong-fact-P_C"/>
    <property type="match status" value="1"/>
</dbReference>
<dbReference type="PANTHER" id="PTHR30053:SF14">
    <property type="entry name" value="TRANSLATION ELONGATION FACTOR KOW-LIKE DOMAIN-CONTAINING PROTEIN"/>
    <property type="match status" value="1"/>
</dbReference>
<dbReference type="InterPro" id="IPR014722">
    <property type="entry name" value="Rib_uL2_dom2"/>
</dbReference>
<dbReference type="STRING" id="4829.A0A168QZL4"/>
<dbReference type="InterPro" id="IPR015365">
    <property type="entry name" value="Elong-fact-P_C"/>
</dbReference>
<dbReference type="Pfam" id="PF09285">
    <property type="entry name" value="Elong-fact-P_C"/>
    <property type="match status" value="1"/>
</dbReference>
<dbReference type="GO" id="GO:0043043">
    <property type="term" value="P:peptide biosynthetic process"/>
    <property type="evidence" value="ECO:0007669"/>
    <property type="project" value="InterPro"/>
</dbReference>
<dbReference type="Pfam" id="PF01132">
    <property type="entry name" value="EFP"/>
    <property type="match status" value="1"/>
</dbReference>
<protein>
    <recommendedName>
        <fullName evidence="6">Translation elongation factor P/YeiP central domain-containing protein</fullName>
    </recommendedName>
</protein>
<dbReference type="Pfam" id="PF08207">
    <property type="entry name" value="EFP_N"/>
    <property type="match status" value="1"/>
</dbReference>
<gene>
    <name evidence="4" type="primary">ABSGL_11715.1 scaffold 12318</name>
</gene>
<comment type="similarity">
    <text evidence="1">Belongs to the elongation factor P family.</text>
</comment>
<evidence type="ECO:0000313" key="4">
    <source>
        <dbReference type="EMBL" id="SAM05840.1"/>
    </source>
</evidence>
<dbReference type="InParanoid" id="A0A168QZL4"/>
<evidence type="ECO:0000259" key="2">
    <source>
        <dbReference type="SMART" id="SM00841"/>
    </source>
</evidence>
<dbReference type="EMBL" id="LT554473">
    <property type="protein sequence ID" value="SAM05840.1"/>
    <property type="molecule type" value="Genomic_DNA"/>
</dbReference>
<dbReference type="Gene3D" id="2.30.30.30">
    <property type="match status" value="1"/>
</dbReference>
<evidence type="ECO:0000256" key="1">
    <source>
        <dbReference type="ARBA" id="ARBA00009479"/>
    </source>
</evidence>
<dbReference type="InterPro" id="IPR008991">
    <property type="entry name" value="Translation_prot_SH3-like_sf"/>
</dbReference>
<dbReference type="InterPro" id="IPR001059">
    <property type="entry name" value="Transl_elong_P/YeiP_cen"/>
</dbReference>
<dbReference type="GO" id="GO:0005737">
    <property type="term" value="C:cytoplasm"/>
    <property type="evidence" value="ECO:0007669"/>
    <property type="project" value="InterPro"/>
</dbReference>
<proteinExistence type="inferred from homology"/>
<dbReference type="Gene3D" id="2.40.50.140">
    <property type="entry name" value="Nucleic acid-binding proteins"/>
    <property type="match status" value="2"/>
</dbReference>
<dbReference type="SUPFAM" id="SSF50104">
    <property type="entry name" value="Translation proteins SH3-like domain"/>
    <property type="match status" value="1"/>
</dbReference>
<dbReference type="InterPro" id="IPR012340">
    <property type="entry name" value="NA-bd_OB-fold"/>
</dbReference>
<dbReference type="InterPro" id="IPR013185">
    <property type="entry name" value="Transl_elong_KOW-like"/>
</dbReference>
<feature type="domain" description="Elongation factor P C-terminal" evidence="2">
    <location>
        <begin position="173"/>
        <end position="224"/>
    </location>
</feature>
<sequence>MFRISTQLVRSRTFMLPTQPRIGADLCCKRFYKLSVGSVKKGQIVQFKDKAWKVLNRDHSSSGRGGAVIKMEIQDIKTMAKSNERFKSSDSLEILNLQDESYQYLYSDGPQLHLLHPETFDEIILTTDMCEGGERAVAMLEDGMPIAISFLTTPEEGRQPATFRLPANYTYTVDSVVERAGQAAKGTVYKTASLSNGSKLQVPEFVHEGDRIVVDIENMKYVKREL</sequence>